<dbReference type="InParanoid" id="A0A2G5D196"/>
<evidence type="ECO:0000313" key="1">
    <source>
        <dbReference type="EMBL" id="PIA37264.1"/>
    </source>
</evidence>
<dbReference type="EMBL" id="KZ305047">
    <property type="protein sequence ID" value="PIA37264.1"/>
    <property type="molecule type" value="Genomic_DNA"/>
</dbReference>
<evidence type="ECO:0000313" key="2">
    <source>
        <dbReference type="Proteomes" id="UP000230069"/>
    </source>
</evidence>
<reference evidence="1 2" key="1">
    <citation type="submission" date="2017-09" db="EMBL/GenBank/DDBJ databases">
        <title>WGS assembly of Aquilegia coerulea Goldsmith.</title>
        <authorList>
            <person name="Hodges S."/>
            <person name="Kramer E."/>
            <person name="Nordborg M."/>
            <person name="Tomkins J."/>
            <person name="Borevitz J."/>
            <person name="Derieg N."/>
            <person name="Yan J."/>
            <person name="Mihaltcheva S."/>
            <person name="Hayes R.D."/>
            <person name="Rokhsar D."/>
        </authorList>
    </citation>
    <scope>NUCLEOTIDE SEQUENCE [LARGE SCALE GENOMIC DNA]</scope>
    <source>
        <strain evidence="2">cv. Goldsmith</strain>
    </source>
</reference>
<gene>
    <name evidence="1" type="ORF">AQUCO_03000099v1</name>
</gene>
<proteinExistence type="predicted"/>
<keyword evidence="2" id="KW-1185">Reference proteome</keyword>
<sequence length="82" mass="9512">MDPSFQSVGTLVRTKTKHSHSNLNYKTTNLLLVIWCTSLKGRFLYFCCHVVEIHNVWAFDKDPIYCKPKINLGLGWAWTIIV</sequence>
<dbReference type="Proteomes" id="UP000230069">
    <property type="component" value="Unassembled WGS sequence"/>
</dbReference>
<dbReference type="AlphaFoldDB" id="A0A2G5D196"/>
<organism evidence="1 2">
    <name type="scientific">Aquilegia coerulea</name>
    <name type="common">Rocky mountain columbine</name>
    <dbReference type="NCBI Taxonomy" id="218851"/>
    <lineage>
        <taxon>Eukaryota</taxon>
        <taxon>Viridiplantae</taxon>
        <taxon>Streptophyta</taxon>
        <taxon>Embryophyta</taxon>
        <taxon>Tracheophyta</taxon>
        <taxon>Spermatophyta</taxon>
        <taxon>Magnoliopsida</taxon>
        <taxon>Ranunculales</taxon>
        <taxon>Ranunculaceae</taxon>
        <taxon>Thalictroideae</taxon>
        <taxon>Aquilegia</taxon>
    </lineage>
</organism>
<accession>A0A2G5D196</accession>
<name>A0A2G5D196_AQUCA</name>
<protein>
    <submittedName>
        <fullName evidence="1">Uncharacterized protein</fullName>
    </submittedName>
</protein>